<dbReference type="eggNOG" id="COG3893">
    <property type="taxonomic scope" value="Bacteria"/>
</dbReference>
<dbReference type="SUPFAM" id="SSF52980">
    <property type="entry name" value="Restriction endonuclease-like"/>
    <property type="match status" value="1"/>
</dbReference>
<dbReference type="InterPro" id="IPR011604">
    <property type="entry name" value="PDDEXK-like_dom_sf"/>
</dbReference>
<evidence type="ECO:0000259" key="1">
    <source>
        <dbReference type="Pfam" id="PF12705"/>
    </source>
</evidence>
<proteinExistence type="predicted"/>
<dbReference type="OrthoDB" id="9762792at2"/>
<dbReference type="InterPro" id="IPR027417">
    <property type="entry name" value="P-loop_NTPase"/>
</dbReference>
<evidence type="ECO:0000313" key="3">
    <source>
        <dbReference type="Proteomes" id="UP000030125"/>
    </source>
</evidence>
<comment type="caution">
    <text evidence="2">The sequence shown here is derived from an EMBL/GenBank/DDBJ whole genome shotgun (WGS) entry which is preliminary data.</text>
</comment>
<dbReference type="Gene3D" id="3.90.320.10">
    <property type="match status" value="1"/>
</dbReference>
<feature type="domain" description="PD-(D/E)XK endonuclease-like" evidence="1">
    <location>
        <begin position="721"/>
        <end position="1019"/>
    </location>
</feature>
<sequence length="1034" mass="118391">MMTPFLEQIAAHFFEKHQKELYKYRIFLPNRRARLFFMHYLQSRLGDTPLLAPQITTLNEYITSSSRLVSGEKLILLFELYKCYVARLPEEKAESMTFEGFYQIGELILQDFQDLDKHRSDAQKLFRNLYELKELENELSYLDETQKEAINSFLRPLPAKAEDAKPLLKSFLTFWDGLYDLYVSYKESLRNLGIGYDGMIMREVCDSIEAGKSTLGQDGVINVFVGLNALTPCEHRILKHLKESSETLFYWDYPSIPLQDKSPGAYFREYNLSHYPEPTGDDAIIRESIKSFPKVEVTAIPSSVAQTAYIGADLKALHETHPESMQDLRVAVVLPNERLLIPMLNNIPAEVRHLNVTMGYPVRETPPVALLEQLILIIRKQKNGSSAERQIWRGADVIQLLSMSVLSPYLTEIREKMSENIIRRKHISLDGKTILTLAEEAFETLSIDVNDKAMALLRLIFVALPKEEDGGLSLFDYFIRLLRFLSASLISAPEDLTEWNKDIPSDTATSDDTSASFSAERAILPRLLYLTLEVQHTLTHWQREIDSLPLTIDTVADALLTVWRNARIPYSGEPLKGLQMMGVLETRGLDFDIVYIPDASEGLLPQKRAVSGIIPYSLRLGYGLPTYEWQDRTRAYNFFRLISRAKRVVLTYDSRKSDLSQGEPSRYIRMLHYIYGVDVEYKTADYPLSPLQKLDSNDVLHPELISAYQKSLQDPESGRALSPSRLKSFVVCPRQFYYTMIQEINDQESLRERIESNDLGTIIHNSLEALYQGFIERYDGIMDKGQLDEWLRKDNTEVSKLVLSKFRQHVFGKDDGQTLKGYNLIQYEYAVSQVKSIIRKDKDYPRQLKYVGGEMRLIDTLSLSNGSTINVKGFIDRIDLEGDCLRITDYKTGRDVYEISSNNDQPRLFNGAATQLLFYCHVIQKMSPEHPFRQQLPAFSTLRPIINKPHHRSKTGELIMKDSSSGRSVSTVIEDYASVQEWFEGFIDPLLCAIVDPTQTFAPQPSPTVCKHCPAFDLCEATARSTTDEIGEEE</sequence>
<dbReference type="Proteomes" id="UP000030125">
    <property type="component" value="Unassembled WGS sequence"/>
</dbReference>
<keyword evidence="3" id="KW-1185">Reference proteome</keyword>
<gene>
    <name evidence="2" type="ORF">HQ35_06325</name>
</gene>
<dbReference type="STRING" id="36874.HQ34_01095"/>
<name>A0A0A2EN61_PORCN</name>
<evidence type="ECO:0000313" key="2">
    <source>
        <dbReference type="EMBL" id="KGN80296.1"/>
    </source>
</evidence>
<accession>A0A0A2EN61</accession>
<dbReference type="Pfam" id="PF12705">
    <property type="entry name" value="PDDEXK_1"/>
    <property type="match status" value="1"/>
</dbReference>
<reference evidence="2 3" key="1">
    <citation type="submission" date="2014-08" db="EMBL/GenBank/DDBJ databases">
        <title>Porphyromonas cangingivalis strain:COT-109_OH1386 Genome sequencing.</title>
        <authorList>
            <person name="Wallis C."/>
            <person name="Deusch O."/>
            <person name="O'Flynn C."/>
            <person name="Davis I."/>
            <person name="Jospin G."/>
            <person name="Darling A.E."/>
            <person name="Coil D.A."/>
            <person name="Alexiev A."/>
            <person name="Horsfall A."/>
            <person name="Kirkwood N."/>
            <person name="Harris S."/>
            <person name="Eisen J.A."/>
        </authorList>
    </citation>
    <scope>NUCLEOTIDE SEQUENCE [LARGE SCALE GENOMIC DNA]</scope>
    <source>
        <strain evidence="3">COT-109 OH1386</strain>
    </source>
</reference>
<dbReference type="InterPro" id="IPR011335">
    <property type="entry name" value="Restrct_endonuc-II-like"/>
</dbReference>
<organism evidence="2 3">
    <name type="scientific">Porphyromonas cangingivalis</name>
    <dbReference type="NCBI Taxonomy" id="36874"/>
    <lineage>
        <taxon>Bacteria</taxon>
        <taxon>Pseudomonadati</taxon>
        <taxon>Bacteroidota</taxon>
        <taxon>Bacteroidia</taxon>
        <taxon>Bacteroidales</taxon>
        <taxon>Porphyromonadaceae</taxon>
        <taxon>Porphyromonas</taxon>
    </lineage>
</organism>
<protein>
    <recommendedName>
        <fullName evidence="1">PD-(D/E)XK endonuclease-like domain-containing protein</fullName>
    </recommendedName>
</protein>
<dbReference type="RefSeq" id="WP_036851812.1">
    <property type="nucleotide sequence ID" value="NZ_JQJD01000043.1"/>
</dbReference>
<dbReference type="SUPFAM" id="SSF52540">
    <property type="entry name" value="P-loop containing nucleoside triphosphate hydrolases"/>
    <property type="match status" value="1"/>
</dbReference>
<dbReference type="InterPro" id="IPR038726">
    <property type="entry name" value="PDDEXK_AddAB-type"/>
</dbReference>
<dbReference type="eggNOG" id="COG2887">
    <property type="taxonomic scope" value="Bacteria"/>
</dbReference>
<dbReference type="EMBL" id="JQJD01000043">
    <property type="protein sequence ID" value="KGN80296.1"/>
    <property type="molecule type" value="Genomic_DNA"/>
</dbReference>
<dbReference type="AlphaFoldDB" id="A0A0A2EN61"/>